<evidence type="ECO:0000313" key="5">
    <source>
        <dbReference type="Proteomes" id="UP000563898"/>
    </source>
</evidence>
<feature type="DNA-binding region" description="H-T-H motif" evidence="2">
    <location>
        <begin position="29"/>
        <end position="48"/>
    </location>
</feature>
<organism evidence="4 5">
    <name type="scientific">Gordonia polyisoprenivorans</name>
    <dbReference type="NCBI Taxonomy" id="84595"/>
    <lineage>
        <taxon>Bacteria</taxon>
        <taxon>Bacillati</taxon>
        <taxon>Actinomycetota</taxon>
        <taxon>Actinomycetes</taxon>
        <taxon>Mycobacteriales</taxon>
        <taxon>Gordoniaceae</taxon>
        <taxon>Gordonia</taxon>
    </lineage>
</organism>
<feature type="domain" description="HTH tetR-type" evidence="3">
    <location>
        <begin position="6"/>
        <end position="66"/>
    </location>
</feature>
<accession>A0A846WQE3</accession>
<gene>
    <name evidence="4" type="ORF">HGA05_19250</name>
</gene>
<evidence type="ECO:0000256" key="1">
    <source>
        <dbReference type="ARBA" id="ARBA00023125"/>
    </source>
</evidence>
<proteinExistence type="predicted"/>
<dbReference type="SUPFAM" id="SSF46689">
    <property type="entry name" value="Homeodomain-like"/>
    <property type="match status" value="1"/>
</dbReference>
<dbReference type="InterPro" id="IPR050109">
    <property type="entry name" value="HTH-type_TetR-like_transc_reg"/>
</dbReference>
<dbReference type="GO" id="GO:0003677">
    <property type="term" value="F:DNA binding"/>
    <property type="evidence" value="ECO:0007669"/>
    <property type="project" value="UniProtKB-UniRule"/>
</dbReference>
<dbReference type="PANTHER" id="PTHR30328:SF54">
    <property type="entry name" value="HTH-TYPE TRANSCRIPTIONAL REPRESSOR SCO4008"/>
    <property type="match status" value="1"/>
</dbReference>
<dbReference type="EMBL" id="JAAXPC010000012">
    <property type="protein sequence ID" value="NKY03709.1"/>
    <property type="molecule type" value="Genomic_DNA"/>
</dbReference>
<evidence type="ECO:0000259" key="3">
    <source>
        <dbReference type="PROSITE" id="PS50977"/>
    </source>
</evidence>
<dbReference type="SUPFAM" id="SSF48498">
    <property type="entry name" value="Tetracyclin repressor-like, C-terminal domain"/>
    <property type="match status" value="1"/>
</dbReference>
<dbReference type="Gene3D" id="1.10.357.10">
    <property type="entry name" value="Tetracycline Repressor, domain 2"/>
    <property type="match status" value="1"/>
</dbReference>
<dbReference type="InterPro" id="IPR041467">
    <property type="entry name" value="Sco4008_C"/>
</dbReference>
<dbReference type="Proteomes" id="UP000563898">
    <property type="component" value="Unassembled WGS sequence"/>
</dbReference>
<dbReference type="GO" id="GO:0006355">
    <property type="term" value="P:regulation of DNA-templated transcription"/>
    <property type="evidence" value="ECO:0007669"/>
    <property type="project" value="UniProtKB-ARBA"/>
</dbReference>
<reference evidence="4 5" key="1">
    <citation type="submission" date="2020-04" db="EMBL/GenBank/DDBJ databases">
        <title>MicrobeNet Type strains.</title>
        <authorList>
            <person name="Nicholson A.C."/>
        </authorList>
    </citation>
    <scope>NUCLEOTIDE SEQUENCE [LARGE SCALE GENOMIC DNA]</scope>
    <source>
        <strain evidence="4 5">ATCC BAA-14</strain>
    </source>
</reference>
<dbReference type="PRINTS" id="PR00455">
    <property type="entry name" value="HTHTETR"/>
</dbReference>
<keyword evidence="1 2" id="KW-0238">DNA-binding</keyword>
<dbReference type="AlphaFoldDB" id="A0A846WQE3"/>
<comment type="caution">
    <text evidence="4">The sequence shown here is derived from an EMBL/GenBank/DDBJ whole genome shotgun (WGS) entry which is preliminary data.</text>
</comment>
<protein>
    <submittedName>
        <fullName evidence="4">TetR/AcrR family transcriptional regulator</fullName>
    </submittedName>
</protein>
<evidence type="ECO:0000313" key="4">
    <source>
        <dbReference type="EMBL" id="NKY03709.1"/>
    </source>
</evidence>
<dbReference type="InterPro" id="IPR036271">
    <property type="entry name" value="Tet_transcr_reg_TetR-rel_C_sf"/>
</dbReference>
<dbReference type="Pfam" id="PF00440">
    <property type="entry name" value="TetR_N"/>
    <property type="match status" value="1"/>
</dbReference>
<dbReference type="InterPro" id="IPR001647">
    <property type="entry name" value="HTH_TetR"/>
</dbReference>
<dbReference type="RefSeq" id="WP_006367583.1">
    <property type="nucleotide sequence ID" value="NZ_CP073075.1"/>
</dbReference>
<dbReference type="Pfam" id="PF17926">
    <property type="entry name" value="TetR_C_21"/>
    <property type="match status" value="1"/>
</dbReference>
<evidence type="ECO:0000256" key="2">
    <source>
        <dbReference type="PROSITE-ProRule" id="PRU00335"/>
    </source>
</evidence>
<sequence length="195" mass="20880">MAWDTETTRRRLLDAGTRQFAAHGFAGARLDAIGRDAGVNKERVYRYFGDKRGLFTAVLTRELASLLEGVDPAGAGPEAIGRFAGALFDRCAERPHLPRLLAYESLELDAAVGIDARNPMCAKNIAGFRAVVPGLDRTGAEQLLFSVISLVVGWWTLSALVQTLPVRPDDAASRRAAVVAHATAMADCTSGRDVG</sequence>
<name>A0A846WQE3_9ACTN</name>
<dbReference type="PROSITE" id="PS50977">
    <property type="entry name" value="HTH_TETR_2"/>
    <property type="match status" value="1"/>
</dbReference>
<dbReference type="PANTHER" id="PTHR30328">
    <property type="entry name" value="TRANSCRIPTIONAL REPRESSOR"/>
    <property type="match status" value="1"/>
</dbReference>
<dbReference type="InterPro" id="IPR009057">
    <property type="entry name" value="Homeodomain-like_sf"/>
</dbReference>